<sequence length="562" mass="61940">MNTSQDHVDIADALTTQVIEVLKAVERRNEDAQKKEMQFFHKLTADRDRVYGDRTKVGVIEGFTASGPQLIQTPQQSKQKYDEECAEVEASRQKQIRAQDDRHAERATRQAEQQRNEMLNSKNVYIISTASANAAKSKYFDVDIPELENRLQVLQARLVSRFTKVLSHAQALQMGHLDGVKGRLSALENALAQVDPSNDQAIFIDFNVRSFSAPSDWGFEPCHNFYDTDAVNTEPAPKVFLQNKLRRSQGKLQELGPLIDSKGREHDQLEKLVAAYTADKSLGNIDDITDNYLETSHQFTLYKTSETLLNAEIDTIMKAVEGDLGAQQPHSFKSSSFSIPTTCGYCKTSIWGLSKQGKTCKACNLSVHAKCELKVPADCQQSGGVSRTDSTLSAKSHQSRLSSNSREAPKLEAPTPSSFVHPSESERVITYPKAMIIYDFVATSEFELSVTNGSTVHVLEPDDGSGWVKVADSRGADGLVPASYLNHEGAQSAGTMTTQEQGSGKHVKAIYQYVANGPDEIGLEEGELIELSSGPTGGENYGEGWWEGFNSQGHKGIFPSNY</sequence>
<feature type="domain" description="SH3" evidence="6">
    <location>
        <begin position="429"/>
        <end position="490"/>
    </location>
</feature>
<evidence type="ECO:0000313" key="8">
    <source>
        <dbReference type="EMBL" id="KAL0069879.1"/>
    </source>
</evidence>
<dbReference type="PANTHER" id="PTHR15735:SF21">
    <property type="entry name" value="PROTEIN NERVOUS WRECK"/>
    <property type="match status" value="1"/>
</dbReference>
<dbReference type="CDD" id="cd20824">
    <property type="entry name" value="C1_SpBZZ1-like"/>
    <property type="match status" value="1"/>
</dbReference>
<dbReference type="InterPro" id="IPR001452">
    <property type="entry name" value="SH3_domain"/>
</dbReference>
<evidence type="ECO:0000313" key="9">
    <source>
        <dbReference type="Proteomes" id="UP001437256"/>
    </source>
</evidence>
<dbReference type="InterPro" id="IPR036028">
    <property type="entry name" value="SH3-like_dom_sf"/>
</dbReference>
<dbReference type="EMBL" id="JBBXMP010000010">
    <property type="protein sequence ID" value="KAL0069879.1"/>
    <property type="molecule type" value="Genomic_DNA"/>
</dbReference>
<evidence type="ECO:0000256" key="3">
    <source>
        <dbReference type="ARBA" id="ARBA00022833"/>
    </source>
</evidence>
<dbReference type="Pfam" id="PF07653">
    <property type="entry name" value="SH3_2"/>
    <property type="match status" value="1"/>
</dbReference>
<feature type="domain" description="Phorbol-ester/DAG-type" evidence="7">
    <location>
        <begin position="329"/>
        <end position="379"/>
    </location>
</feature>
<keyword evidence="1 4" id="KW-0728">SH3 domain</keyword>
<dbReference type="SMART" id="SM00109">
    <property type="entry name" value="C1"/>
    <property type="match status" value="1"/>
</dbReference>
<comment type="caution">
    <text evidence="8">The sequence shown here is derived from an EMBL/GenBank/DDBJ whole genome shotgun (WGS) entry which is preliminary data.</text>
</comment>
<proteinExistence type="predicted"/>
<reference evidence="8 9" key="1">
    <citation type="submission" date="2024-05" db="EMBL/GenBank/DDBJ databases">
        <title>A draft genome resource for the thread blight pathogen Marasmius tenuissimus strain MS-2.</title>
        <authorList>
            <person name="Yulfo-Soto G.E."/>
            <person name="Baruah I.K."/>
            <person name="Amoako-Attah I."/>
            <person name="Bukari Y."/>
            <person name="Meinhardt L.W."/>
            <person name="Bailey B.A."/>
            <person name="Cohen S.P."/>
        </authorList>
    </citation>
    <scope>NUCLEOTIDE SEQUENCE [LARGE SCALE GENOMIC DNA]</scope>
    <source>
        <strain evidence="8 9">MS-2</strain>
    </source>
</reference>
<feature type="domain" description="SH3" evidence="6">
    <location>
        <begin position="502"/>
        <end position="562"/>
    </location>
</feature>
<keyword evidence="3" id="KW-0862">Zinc</keyword>
<feature type="region of interest" description="Disordered" evidence="5">
    <location>
        <begin position="93"/>
        <end position="115"/>
    </location>
</feature>
<keyword evidence="9" id="KW-1185">Reference proteome</keyword>
<dbReference type="CDD" id="cd00174">
    <property type="entry name" value="SH3"/>
    <property type="match status" value="1"/>
</dbReference>
<evidence type="ECO:0000256" key="5">
    <source>
        <dbReference type="SAM" id="MobiDB-lite"/>
    </source>
</evidence>
<protein>
    <submittedName>
        <fullName evidence="8">Protein BZZ1</fullName>
    </submittedName>
</protein>
<dbReference type="PRINTS" id="PR00008">
    <property type="entry name" value="DAGPEDOMAIN"/>
</dbReference>
<evidence type="ECO:0000256" key="4">
    <source>
        <dbReference type="PROSITE-ProRule" id="PRU00192"/>
    </source>
</evidence>
<dbReference type="Pfam" id="PF00018">
    <property type="entry name" value="SH3_1"/>
    <property type="match status" value="1"/>
</dbReference>
<dbReference type="SMART" id="SM00326">
    <property type="entry name" value="SH3"/>
    <property type="match status" value="2"/>
</dbReference>
<name>A0ABR3AA62_9AGAR</name>
<dbReference type="SUPFAM" id="SSF103657">
    <property type="entry name" value="BAR/IMD domain-like"/>
    <property type="match status" value="1"/>
</dbReference>
<dbReference type="Gene3D" id="2.30.30.40">
    <property type="entry name" value="SH3 Domains"/>
    <property type="match status" value="2"/>
</dbReference>
<dbReference type="PROSITE" id="PS50002">
    <property type="entry name" value="SH3"/>
    <property type="match status" value="2"/>
</dbReference>
<dbReference type="PROSITE" id="PS50081">
    <property type="entry name" value="ZF_DAG_PE_2"/>
    <property type="match status" value="1"/>
</dbReference>
<dbReference type="InterPro" id="IPR020454">
    <property type="entry name" value="DAG/PE-bd"/>
</dbReference>
<dbReference type="SUPFAM" id="SSF50044">
    <property type="entry name" value="SH3-domain"/>
    <property type="match status" value="2"/>
</dbReference>
<dbReference type="InterPro" id="IPR035459">
    <property type="entry name" value="Bzz1_SH3_1"/>
</dbReference>
<dbReference type="Pfam" id="PF00130">
    <property type="entry name" value="C1_1"/>
    <property type="match status" value="1"/>
</dbReference>
<feature type="non-terminal residue" evidence="8">
    <location>
        <position position="562"/>
    </location>
</feature>
<evidence type="ECO:0000256" key="2">
    <source>
        <dbReference type="ARBA" id="ARBA00022723"/>
    </source>
</evidence>
<dbReference type="InterPro" id="IPR002219">
    <property type="entry name" value="PKC_DAG/PE"/>
</dbReference>
<dbReference type="InterPro" id="IPR027267">
    <property type="entry name" value="AH/BAR_dom_sf"/>
</dbReference>
<dbReference type="SUPFAM" id="SSF57889">
    <property type="entry name" value="Cysteine-rich domain"/>
    <property type="match status" value="1"/>
</dbReference>
<dbReference type="PRINTS" id="PR00452">
    <property type="entry name" value="SH3DOMAIN"/>
</dbReference>
<keyword evidence="2" id="KW-0479">Metal-binding</keyword>
<organism evidence="8 9">
    <name type="scientific">Marasmius tenuissimus</name>
    <dbReference type="NCBI Taxonomy" id="585030"/>
    <lineage>
        <taxon>Eukaryota</taxon>
        <taxon>Fungi</taxon>
        <taxon>Dikarya</taxon>
        <taxon>Basidiomycota</taxon>
        <taxon>Agaricomycotina</taxon>
        <taxon>Agaricomycetes</taxon>
        <taxon>Agaricomycetidae</taxon>
        <taxon>Agaricales</taxon>
        <taxon>Marasmiineae</taxon>
        <taxon>Marasmiaceae</taxon>
        <taxon>Marasmius</taxon>
    </lineage>
</organism>
<evidence type="ECO:0000256" key="1">
    <source>
        <dbReference type="ARBA" id="ARBA00022443"/>
    </source>
</evidence>
<dbReference type="Gene3D" id="1.20.1270.60">
    <property type="entry name" value="Arfaptin homology (AH) domain/BAR domain"/>
    <property type="match status" value="1"/>
</dbReference>
<dbReference type="Proteomes" id="UP001437256">
    <property type="component" value="Unassembled WGS sequence"/>
</dbReference>
<dbReference type="CDD" id="cd11912">
    <property type="entry name" value="SH3_Bzz1_1"/>
    <property type="match status" value="1"/>
</dbReference>
<dbReference type="InterPro" id="IPR046349">
    <property type="entry name" value="C1-like_sf"/>
</dbReference>
<dbReference type="PROSITE" id="PS00479">
    <property type="entry name" value="ZF_DAG_PE_1"/>
    <property type="match status" value="1"/>
</dbReference>
<gene>
    <name evidence="8" type="primary">bzz1</name>
    <name evidence="8" type="ORF">AAF712_003149</name>
</gene>
<feature type="region of interest" description="Disordered" evidence="5">
    <location>
        <begin position="379"/>
        <end position="421"/>
    </location>
</feature>
<evidence type="ECO:0000259" key="6">
    <source>
        <dbReference type="PROSITE" id="PS50002"/>
    </source>
</evidence>
<dbReference type="Gene3D" id="3.30.60.20">
    <property type="match status" value="1"/>
</dbReference>
<evidence type="ECO:0000259" key="7">
    <source>
        <dbReference type="PROSITE" id="PS50081"/>
    </source>
</evidence>
<accession>A0ABR3AA62</accession>
<feature type="compositionally biased region" description="Polar residues" evidence="5">
    <location>
        <begin position="379"/>
        <end position="406"/>
    </location>
</feature>
<dbReference type="PANTHER" id="PTHR15735">
    <property type="entry name" value="FCH AND DOUBLE SH3 DOMAINS PROTEIN"/>
    <property type="match status" value="1"/>
</dbReference>